<keyword evidence="2" id="KW-1185">Reference proteome</keyword>
<protein>
    <submittedName>
        <fullName evidence="1">Alpha/beta hydrolase</fullName>
    </submittedName>
</protein>
<dbReference type="Proteomes" id="UP000078572">
    <property type="component" value="Chromosome 1"/>
</dbReference>
<sequence>MLQTPLLHTVYKSVRGILRTHTAAAALTTALAASALTLTVAAPAHAASTYAATQYPIVLVHGLSGTSKFLGVVDYWYQIPEDLRANGANVYVADVSAFNDETVRGEQLLSQIRTVLATTGAAKVNLIGHSQGGLTSRYAAAVAPNLVASVTTIGTPHKGSEFADFVESTPAPFKALVNLGADVFGSVLGWFNGNSNPQNGFAALHILSTAGAADFNKTFPSAGLASGCNTGSATDVRNGNVQKLYSWTGRSTATNILDLFDPVLVFSGGVMRARGSGTNDGLVSICSAKFGQVLSTDYAWNHLDEVNQLLGLIGWGAADPVAVIRTQANRLKTAGL</sequence>
<gene>
    <name evidence="1" type="ORF">A9Y76_03980</name>
</gene>
<dbReference type="Gene3D" id="3.40.50.1820">
    <property type="entry name" value="alpha/beta hydrolase"/>
    <property type="match status" value="1"/>
</dbReference>
<organism evidence="1 2">
    <name type="scientific">Ralstonia insidiosa</name>
    <dbReference type="NCBI Taxonomy" id="190721"/>
    <lineage>
        <taxon>Bacteria</taxon>
        <taxon>Pseudomonadati</taxon>
        <taxon>Pseudomonadota</taxon>
        <taxon>Betaproteobacteria</taxon>
        <taxon>Burkholderiales</taxon>
        <taxon>Burkholderiaceae</taxon>
        <taxon>Ralstonia</taxon>
    </lineage>
</organism>
<dbReference type="RefSeq" id="WP_064802173.1">
    <property type="nucleotide sequence ID" value="NZ_CP016022.1"/>
</dbReference>
<proteinExistence type="predicted"/>
<dbReference type="EMBL" id="CP016022">
    <property type="protein sequence ID" value="ANJ71683.1"/>
    <property type="molecule type" value="Genomic_DNA"/>
</dbReference>
<reference evidence="2" key="1">
    <citation type="submission" date="2016-06" db="EMBL/GenBank/DDBJ databases">
        <authorList>
            <person name="Xu Y."/>
            <person name="Nagy A."/>
            <person name="Yan X."/>
            <person name="Kim S.W."/>
            <person name="Haley B."/>
            <person name="Liu N.T."/>
            <person name="Nou X."/>
        </authorList>
    </citation>
    <scope>NUCLEOTIDE SEQUENCE [LARGE SCALE GENOMIC DNA]</scope>
    <source>
        <strain evidence="2">ATCC 49129</strain>
    </source>
</reference>
<accession>A0A191ZUA9</accession>
<dbReference type="OrthoDB" id="2004167at2"/>
<name>A0A191ZUA9_9RALS</name>
<dbReference type="InterPro" id="IPR000073">
    <property type="entry name" value="AB_hydrolase_1"/>
</dbReference>
<dbReference type="GO" id="GO:0016787">
    <property type="term" value="F:hydrolase activity"/>
    <property type="evidence" value="ECO:0007669"/>
    <property type="project" value="UniProtKB-KW"/>
</dbReference>
<evidence type="ECO:0000313" key="2">
    <source>
        <dbReference type="Proteomes" id="UP000078572"/>
    </source>
</evidence>
<dbReference type="SUPFAM" id="SSF53474">
    <property type="entry name" value="alpha/beta-Hydrolases"/>
    <property type="match status" value="1"/>
</dbReference>
<dbReference type="GeneID" id="61525169"/>
<dbReference type="STRING" id="190721.ACS15_0893"/>
<dbReference type="AlphaFoldDB" id="A0A191ZUA9"/>
<dbReference type="Pfam" id="PF00561">
    <property type="entry name" value="Abhydrolase_1"/>
    <property type="match status" value="1"/>
</dbReference>
<keyword evidence="1" id="KW-0378">Hydrolase</keyword>
<evidence type="ECO:0000313" key="1">
    <source>
        <dbReference type="EMBL" id="ANJ71683.1"/>
    </source>
</evidence>
<dbReference type="InterPro" id="IPR029058">
    <property type="entry name" value="AB_hydrolase_fold"/>
</dbReference>